<sequence length="217" mass="22275">MATCPDGHPSTDDEYCDTCGLPIGAAVATPASPQPGPAPVAGSVSGPAESCPICQAPRAGQFCEDCGHDYSGSAPLPPAGLVPARWEAVAGADRAHFDRVVAEGGPDAAGLVFPPYCPERSFALSGDQVRIGRHSRTRDSAPEIDLSGPPQDPGVSHLHAVLLARADGGWNLVDPGSANGTLVNDRVVKVNVPVAVRAGDRIHVGAWTVITLRESLP</sequence>
<dbReference type="EMBL" id="BAAAHQ010000015">
    <property type="protein sequence ID" value="GAA0929668.1"/>
    <property type="molecule type" value="Genomic_DNA"/>
</dbReference>
<keyword evidence="4" id="KW-1185">Reference proteome</keyword>
<dbReference type="RefSeq" id="WP_343950807.1">
    <property type="nucleotide sequence ID" value="NZ_BAAAHQ010000015.1"/>
</dbReference>
<gene>
    <name evidence="3" type="ORF">GCM10009560_33680</name>
</gene>
<evidence type="ECO:0000259" key="2">
    <source>
        <dbReference type="PROSITE" id="PS50006"/>
    </source>
</evidence>
<organism evidence="3 4">
    <name type="scientific">Nonomuraea longicatena</name>
    <dbReference type="NCBI Taxonomy" id="83682"/>
    <lineage>
        <taxon>Bacteria</taxon>
        <taxon>Bacillati</taxon>
        <taxon>Actinomycetota</taxon>
        <taxon>Actinomycetes</taxon>
        <taxon>Streptosporangiales</taxon>
        <taxon>Streptosporangiaceae</taxon>
        <taxon>Nonomuraea</taxon>
    </lineage>
</organism>
<dbReference type="SMART" id="SM00240">
    <property type="entry name" value="FHA"/>
    <property type="match status" value="1"/>
</dbReference>
<evidence type="ECO:0000313" key="4">
    <source>
        <dbReference type="Proteomes" id="UP001501578"/>
    </source>
</evidence>
<accession>A0ABP4A1Y1</accession>
<dbReference type="Gene3D" id="2.60.200.20">
    <property type="match status" value="1"/>
</dbReference>
<keyword evidence="1" id="KW-0597">Phosphoprotein</keyword>
<reference evidence="4" key="1">
    <citation type="journal article" date="2019" name="Int. J. Syst. Evol. Microbiol.">
        <title>The Global Catalogue of Microorganisms (GCM) 10K type strain sequencing project: providing services to taxonomists for standard genome sequencing and annotation.</title>
        <authorList>
            <consortium name="The Broad Institute Genomics Platform"/>
            <consortium name="The Broad Institute Genome Sequencing Center for Infectious Disease"/>
            <person name="Wu L."/>
            <person name="Ma J."/>
        </authorList>
    </citation>
    <scope>NUCLEOTIDE SEQUENCE [LARGE SCALE GENOMIC DNA]</scope>
    <source>
        <strain evidence="4">JCM 11136</strain>
    </source>
</reference>
<dbReference type="SUPFAM" id="SSF49879">
    <property type="entry name" value="SMAD/FHA domain"/>
    <property type="match status" value="1"/>
</dbReference>
<comment type="caution">
    <text evidence="3">The sequence shown here is derived from an EMBL/GenBank/DDBJ whole genome shotgun (WGS) entry which is preliminary data.</text>
</comment>
<proteinExistence type="predicted"/>
<name>A0ABP4A1Y1_9ACTN</name>
<dbReference type="InterPro" id="IPR008984">
    <property type="entry name" value="SMAD_FHA_dom_sf"/>
</dbReference>
<feature type="domain" description="FHA" evidence="2">
    <location>
        <begin position="129"/>
        <end position="188"/>
    </location>
</feature>
<dbReference type="CDD" id="cd00060">
    <property type="entry name" value="FHA"/>
    <property type="match status" value="1"/>
</dbReference>
<dbReference type="PROSITE" id="PS50006">
    <property type="entry name" value="FHA_DOMAIN"/>
    <property type="match status" value="1"/>
</dbReference>
<protein>
    <recommendedName>
        <fullName evidence="2">FHA domain-containing protein</fullName>
    </recommendedName>
</protein>
<dbReference type="Proteomes" id="UP001501578">
    <property type="component" value="Unassembled WGS sequence"/>
</dbReference>
<evidence type="ECO:0000256" key="1">
    <source>
        <dbReference type="ARBA" id="ARBA00022553"/>
    </source>
</evidence>
<dbReference type="Pfam" id="PF00498">
    <property type="entry name" value="FHA"/>
    <property type="match status" value="1"/>
</dbReference>
<dbReference type="InterPro" id="IPR000253">
    <property type="entry name" value="FHA_dom"/>
</dbReference>
<evidence type="ECO:0000313" key="3">
    <source>
        <dbReference type="EMBL" id="GAA0929668.1"/>
    </source>
</evidence>